<feature type="transmembrane region" description="Helical" evidence="5">
    <location>
        <begin position="205"/>
        <end position="227"/>
    </location>
</feature>
<feature type="transmembrane region" description="Helical" evidence="5">
    <location>
        <begin position="263"/>
        <end position="285"/>
    </location>
</feature>
<evidence type="ECO:0000256" key="3">
    <source>
        <dbReference type="ARBA" id="ARBA00022989"/>
    </source>
</evidence>
<dbReference type="Proteomes" id="UP000464507">
    <property type="component" value="Chromosome"/>
</dbReference>
<gene>
    <name evidence="7" type="ORF">BHD05_02655</name>
</gene>
<organism evidence="7 8">
    <name type="scientific">Marisediminicola antarctica</name>
    <dbReference type="NCBI Taxonomy" id="674079"/>
    <lineage>
        <taxon>Bacteria</taxon>
        <taxon>Bacillati</taxon>
        <taxon>Actinomycetota</taxon>
        <taxon>Actinomycetes</taxon>
        <taxon>Micrococcales</taxon>
        <taxon>Microbacteriaceae</taxon>
        <taxon>Marisediminicola</taxon>
    </lineage>
</organism>
<proteinExistence type="inferred from homology"/>
<evidence type="ECO:0000313" key="7">
    <source>
        <dbReference type="EMBL" id="QHO68701.1"/>
    </source>
</evidence>
<keyword evidence="8" id="KW-1185">Reference proteome</keyword>
<dbReference type="InterPro" id="IPR052730">
    <property type="entry name" value="Sugar_ABC_transporter"/>
</dbReference>
<name>A0A7L5AHX9_9MICO</name>
<sequence>MSLAPLRGRTAAAGRPGLRGTLLILPAVVPALFVLGGGIGAAVAQSLGLLPLIGPVRLSLDAYTAQSGALPVSIAVSLGIATASTAIAAVVGFAAALVIVSGRWGGRIVAAISAATVTMPHLIGAAAIGLLLADSGLLPRLLGIDADAWPRLVGGPWWVAVVAEYAWKESAFVALVVAGTLATRVASFDETAALLGAGRLARLRFVMIPLCLPALVVSSTIVFVYTLGSYEVAWLLGRSYPEPLPVMALRLFGSITLTARPEAAAVAVVTTAISLAVVALAFLALRRTALWR</sequence>
<feature type="transmembrane region" description="Helical" evidence="5">
    <location>
        <begin position="74"/>
        <end position="101"/>
    </location>
</feature>
<dbReference type="OrthoDB" id="9809681at2"/>
<evidence type="ECO:0000256" key="1">
    <source>
        <dbReference type="ARBA" id="ARBA00004141"/>
    </source>
</evidence>
<evidence type="ECO:0000313" key="8">
    <source>
        <dbReference type="Proteomes" id="UP000464507"/>
    </source>
</evidence>
<dbReference type="CDD" id="cd06261">
    <property type="entry name" value="TM_PBP2"/>
    <property type="match status" value="1"/>
</dbReference>
<evidence type="ECO:0000256" key="2">
    <source>
        <dbReference type="ARBA" id="ARBA00022692"/>
    </source>
</evidence>
<keyword evidence="2 5" id="KW-0812">Transmembrane</keyword>
<dbReference type="SUPFAM" id="SSF161098">
    <property type="entry name" value="MetI-like"/>
    <property type="match status" value="1"/>
</dbReference>
<comment type="similarity">
    <text evidence="5">Belongs to the binding-protein-dependent transport system permease family.</text>
</comment>
<evidence type="ECO:0000256" key="5">
    <source>
        <dbReference type="RuleBase" id="RU363032"/>
    </source>
</evidence>
<dbReference type="KEGG" id="mant:BHD05_02655"/>
<dbReference type="PANTHER" id="PTHR43759">
    <property type="entry name" value="TREHALOSE TRANSPORT SYSTEM PERMEASE PROTEIN SUGA"/>
    <property type="match status" value="1"/>
</dbReference>
<dbReference type="InterPro" id="IPR035906">
    <property type="entry name" value="MetI-like_sf"/>
</dbReference>
<reference evidence="7 8" key="1">
    <citation type="submission" date="2016-09" db="EMBL/GenBank/DDBJ databases">
        <title>Complete genome sequence of microbes from the polar regions.</title>
        <authorList>
            <person name="Liao L."/>
            <person name="Chen B."/>
        </authorList>
    </citation>
    <scope>NUCLEOTIDE SEQUENCE [LARGE SCALE GENOMIC DNA]</scope>
    <source>
        <strain evidence="7 8">ZS314</strain>
    </source>
</reference>
<dbReference type="GO" id="GO:0055085">
    <property type="term" value="P:transmembrane transport"/>
    <property type="evidence" value="ECO:0007669"/>
    <property type="project" value="InterPro"/>
</dbReference>
<dbReference type="EMBL" id="CP017146">
    <property type="protein sequence ID" value="QHO68701.1"/>
    <property type="molecule type" value="Genomic_DNA"/>
</dbReference>
<feature type="transmembrane region" description="Helical" evidence="5">
    <location>
        <begin position="165"/>
        <end position="185"/>
    </location>
</feature>
<keyword evidence="3 5" id="KW-1133">Transmembrane helix</keyword>
<evidence type="ECO:0000259" key="6">
    <source>
        <dbReference type="PROSITE" id="PS50928"/>
    </source>
</evidence>
<keyword evidence="4 5" id="KW-0472">Membrane</keyword>
<feature type="transmembrane region" description="Helical" evidence="5">
    <location>
        <begin position="108"/>
        <end position="133"/>
    </location>
</feature>
<protein>
    <submittedName>
        <fullName evidence="7">ABC transporter</fullName>
    </submittedName>
</protein>
<keyword evidence="5" id="KW-0813">Transport</keyword>
<feature type="domain" description="ABC transmembrane type-1" evidence="6">
    <location>
        <begin position="74"/>
        <end position="281"/>
    </location>
</feature>
<feature type="transmembrane region" description="Helical" evidence="5">
    <location>
        <begin position="21"/>
        <end position="54"/>
    </location>
</feature>
<dbReference type="PANTHER" id="PTHR43759:SF1">
    <property type="entry name" value="GLUCOSE IMPORT SYSTEM PERMEASE PROTEIN GLCT"/>
    <property type="match status" value="1"/>
</dbReference>
<evidence type="ECO:0000256" key="4">
    <source>
        <dbReference type="ARBA" id="ARBA00023136"/>
    </source>
</evidence>
<dbReference type="Pfam" id="PF00528">
    <property type="entry name" value="BPD_transp_1"/>
    <property type="match status" value="1"/>
</dbReference>
<dbReference type="InterPro" id="IPR000515">
    <property type="entry name" value="MetI-like"/>
</dbReference>
<comment type="subcellular location">
    <subcellularLocation>
        <location evidence="5">Cell membrane</location>
        <topology evidence="5">Multi-pass membrane protein</topology>
    </subcellularLocation>
    <subcellularLocation>
        <location evidence="1">Membrane</location>
        <topology evidence="1">Multi-pass membrane protein</topology>
    </subcellularLocation>
</comment>
<dbReference type="AlphaFoldDB" id="A0A7L5AHX9"/>
<dbReference type="GO" id="GO:0005886">
    <property type="term" value="C:plasma membrane"/>
    <property type="evidence" value="ECO:0007669"/>
    <property type="project" value="UniProtKB-SubCell"/>
</dbReference>
<dbReference type="RefSeq" id="WP_161885056.1">
    <property type="nucleotide sequence ID" value="NZ_CP017146.1"/>
</dbReference>
<dbReference type="PROSITE" id="PS50928">
    <property type="entry name" value="ABC_TM1"/>
    <property type="match status" value="1"/>
</dbReference>
<accession>A0A7L5AHX9</accession>
<dbReference type="Gene3D" id="1.10.3720.10">
    <property type="entry name" value="MetI-like"/>
    <property type="match status" value="1"/>
</dbReference>